<gene>
    <name evidence="1" type="ORF">OH76DRAFT_534</name>
</gene>
<protein>
    <submittedName>
        <fullName evidence="1">Uncharacterized protein</fullName>
    </submittedName>
</protein>
<organism evidence="1 2">
    <name type="scientific">Lentinus brumalis</name>
    <dbReference type="NCBI Taxonomy" id="2498619"/>
    <lineage>
        <taxon>Eukaryota</taxon>
        <taxon>Fungi</taxon>
        <taxon>Dikarya</taxon>
        <taxon>Basidiomycota</taxon>
        <taxon>Agaricomycotina</taxon>
        <taxon>Agaricomycetes</taxon>
        <taxon>Polyporales</taxon>
        <taxon>Polyporaceae</taxon>
        <taxon>Lentinus</taxon>
    </lineage>
</organism>
<dbReference type="EMBL" id="KZ857379">
    <property type="protein sequence ID" value="RDX56931.1"/>
    <property type="molecule type" value="Genomic_DNA"/>
</dbReference>
<name>A0A371DWP9_9APHY</name>
<dbReference type="AlphaFoldDB" id="A0A371DWP9"/>
<keyword evidence="2" id="KW-1185">Reference proteome</keyword>
<proteinExistence type="predicted"/>
<evidence type="ECO:0000313" key="1">
    <source>
        <dbReference type="EMBL" id="RDX56931.1"/>
    </source>
</evidence>
<dbReference type="Proteomes" id="UP000256964">
    <property type="component" value="Unassembled WGS sequence"/>
</dbReference>
<evidence type="ECO:0000313" key="2">
    <source>
        <dbReference type="Proteomes" id="UP000256964"/>
    </source>
</evidence>
<sequence length="269" mass="29256">MHRYVSYVLDFSLTCSITTAASHTCVSVTTHRQLLCDSPLKHQHTVAAAGQASKSARPGVCARSVYSPGDVLAAAAIAPQSASTAAVGMRSCEGNGDSCVRLCGLCYTRRAGQLTDGIYHVVHRVQGSDSRAALRESGDAKTLEEPTNMHMRAGRALTGDVDGVRVPARLSCLHGDYGGEKSSERSMVVGRGRWRWARRRKRGGTHGVLTSRPPADSVLYPSRFRPLRLVRRQPDAAMTWQVPQRISLGVRHAEHRTERDIGRRASDAC</sequence>
<accession>A0A371DWP9</accession>
<reference evidence="1 2" key="1">
    <citation type="journal article" date="2018" name="Biotechnol. Biofuels">
        <title>Integrative visual omics of the white-rot fungus Polyporus brumalis exposes the biotechnological potential of its oxidative enzymes for delignifying raw plant biomass.</title>
        <authorList>
            <person name="Miyauchi S."/>
            <person name="Rancon A."/>
            <person name="Drula E."/>
            <person name="Hage H."/>
            <person name="Chaduli D."/>
            <person name="Favel A."/>
            <person name="Grisel S."/>
            <person name="Henrissat B."/>
            <person name="Herpoel-Gimbert I."/>
            <person name="Ruiz-Duenas F.J."/>
            <person name="Chevret D."/>
            <person name="Hainaut M."/>
            <person name="Lin J."/>
            <person name="Wang M."/>
            <person name="Pangilinan J."/>
            <person name="Lipzen A."/>
            <person name="Lesage-Meessen L."/>
            <person name="Navarro D."/>
            <person name="Riley R."/>
            <person name="Grigoriev I.V."/>
            <person name="Zhou S."/>
            <person name="Raouche S."/>
            <person name="Rosso M.N."/>
        </authorList>
    </citation>
    <scope>NUCLEOTIDE SEQUENCE [LARGE SCALE GENOMIC DNA]</scope>
    <source>
        <strain evidence="1 2">BRFM 1820</strain>
    </source>
</reference>